<keyword evidence="1" id="KW-0456">Lyase</keyword>
<dbReference type="GO" id="GO:0008684">
    <property type="term" value="F:2-oxopent-4-enoate hydratase activity"/>
    <property type="evidence" value="ECO:0007669"/>
    <property type="project" value="TreeGrafter"/>
</dbReference>
<dbReference type="Gene3D" id="3.90.850.10">
    <property type="entry name" value="Fumarylacetoacetase-like, C-terminal domain"/>
    <property type="match status" value="1"/>
</dbReference>
<protein>
    <submittedName>
        <fullName evidence="1">2-hydroxyhexa-2,4-dienoate hydratase</fullName>
        <ecNumber evidence="1">4.2.1.132</ecNumber>
    </submittedName>
</protein>
<accession>A0A1J5PGZ0</accession>
<organism evidence="1">
    <name type="scientific">mine drainage metagenome</name>
    <dbReference type="NCBI Taxonomy" id="410659"/>
    <lineage>
        <taxon>unclassified sequences</taxon>
        <taxon>metagenomes</taxon>
        <taxon>ecological metagenomes</taxon>
    </lineage>
</organism>
<dbReference type="InterPro" id="IPR050772">
    <property type="entry name" value="Hydratase-Decarb/MhpD_sf"/>
</dbReference>
<gene>
    <name evidence="1" type="primary">tesE_3</name>
    <name evidence="1" type="ORF">GALL_483430</name>
</gene>
<dbReference type="GO" id="GO:0005737">
    <property type="term" value="C:cytoplasm"/>
    <property type="evidence" value="ECO:0007669"/>
    <property type="project" value="TreeGrafter"/>
</dbReference>
<dbReference type="AlphaFoldDB" id="A0A1J5PGZ0"/>
<dbReference type="PANTHER" id="PTHR30143:SF0">
    <property type="entry name" value="2-KETO-4-PENTENOATE HYDRATASE"/>
    <property type="match status" value="1"/>
</dbReference>
<dbReference type="PANTHER" id="PTHR30143">
    <property type="entry name" value="ACID HYDRATASE"/>
    <property type="match status" value="1"/>
</dbReference>
<sequence length="261" mass="28380">MQAHFEDLAQSLVNAWNAGTTIALSTVEHAPQSRADAYAIQDRFAEIFGDRCIGWKVGAVVPAVQRMEGHDGPITGRLFASRQFTSPAQVPAALVDGYKVECEFAFKFKNRVPARKQAYTRAELLPELIFHPGLEIAGHRFSTAVGERKATTHDLIADNGASGAYIEAQGFVHWQQIDFANMPIDARIDGGEAIRQFSGDLYRDPVDILVETVNGLSERGIDLAVGDLLTTGSVTLPTPMHAGQTFVAQFGDLATLRLSLI</sequence>
<evidence type="ECO:0000313" key="1">
    <source>
        <dbReference type="EMBL" id="OIQ70048.1"/>
    </source>
</evidence>
<comment type="caution">
    <text evidence="1">The sequence shown here is derived from an EMBL/GenBank/DDBJ whole genome shotgun (WGS) entry which is preliminary data.</text>
</comment>
<name>A0A1J5PGZ0_9ZZZZ</name>
<dbReference type="EMBL" id="MLJW01004395">
    <property type="protein sequence ID" value="OIQ70048.1"/>
    <property type="molecule type" value="Genomic_DNA"/>
</dbReference>
<dbReference type="SUPFAM" id="SSF56529">
    <property type="entry name" value="FAH"/>
    <property type="match status" value="1"/>
</dbReference>
<proteinExistence type="predicted"/>
<dbReference type="InterPro" id="IPR036663">
    <property type="entry name" value="Fumarylacetoacetase_C_sf"/>
</dbReference>
<reference evidence="1" key="1">
    <citation type="submission" date="2016-10" db="EMBL/GenBank/DDBJ databases">
        <title>Sequence of Gallionella enrichment culture.</title>
        <authorList>
            <person name="Poehlein A."/>
            <person name="Muehling M."/>
            <person name="Daniel R."/>
        </authorList>
    </citation>
    <scope>NUCLEOTIDE SEQUENCE</scope>
</reference>
<dbReference type="GO" id="GO:0034856">
    <property type="term" value="F:2-hydroxyhexa-2,4-dienoate hydratase activity"/>
    <property type="evidence" value="ECO:0007669"/>
    <property type="project" value="UniProtKB-EC"/>
</dbReference>
<dbReference type="EC" id="4.2.1.132" evidence="1"/>